<evidence type="ECO:0000313" key="3">
    <source>
        <dbReference type="Proteomes" id="UP000315440"/>
    </source>
</evidence>
<dbReference type="InterPro" id="IPR029058">
    <property type="entry name" value="AB_hydrolase_fold"/>
</dbReference>
<comment type="caution">
    <text evidence="2">The sequence shown here is derived from an EMBL/GenBank/DDBJ whole genome shotgun (WGS) entry which is preliminary data.</text>
</comment>
<evidence type="ECO:0000256" key="1">
    <source>
        <dbReference type="ARBA" id="ARBA00022729"/>
    </source>
</evidence>
<dbReference type="PANTHER" id="PTHR43037:SF1">
    <property type="entry name" value="BLL1128 PROTEIN"/>
    <property type="match status" value="1"/>
</dbReference>
<proteinExistence type="predicted"/>
<reference evidence="2 3" key="1">
    <citation type="submission" date="2019-02" db="EMBL/GenBank/DDBJ databases">
        <title>Deep-cultivation of Planctomycetes and their phenomic and genomic characterization uncovers novel biology.</title>
        <authorList>
            <person name="Wiegand S."/>
            <person name="Jogler M."/>
            <person name="Boedeker C."/>
            <person name="Pinto D."/>
            <person name="Vollmers J."/>
            <person name="Rivas-Marin E."/>
            <person name="Kohn T."/>
            <person name="Peeters S.H."/>
            <person name="Heuer A."/>
            <person name="Rast P."/>
            <person name="Oberbeckmann S."/>
            <person name="Bunk B."/>
            <person name="Jeske O."/>
            <person name="Meyerdierks A."/>
            <person name="Storesund J.E."/>
            <person name="Kallscheuer N."/>
            <person name="Luecker S."/>
            <person name="Lage O.M."/>
            <person name="Pohl T."/>
            <person name="Merkel B.J."/>
            <person name="Hornburger P."/>
            <person name="Mueller R.-W."/>
            <person name="Bruemmer F."/>
            <person name="Labrenz M."/>
            <person name="Spormann A.M."/>
            <person name="Op Den Camp H."/>
            <person name="Overmann J."/>
            <person name="Amann R."/>
            <person name="Jetten M.S.M."/>
            <person name="Mascher T."/>
            <person name="Medema M.H."/>
            <person name="Devos D.P."/>
            <person name="Kaster A.-K."/>
            <person name="Ovreas L."/>
            <person name="Rohde M."/>
            <person name="Galperin M.Y."/>
            <person name="Jogler C."/>
        </authorList>
    </citation>
    <scope>NUCLEOTIDE SEQUENCE [LARGE SCALE GENOMIC DNA]</scope>
    <source>
        <strain evidence="2 3">Mal64</strain>
    </source>
</reference>
<dbReference type="InterPro" id="IPR050955">
    <property type="entry name" value="Plant_Biomass_Hydrol_Est"/>
</dbReference>
<dbReference type="Proteomes" id="UP000315440">
    <property type="component" value="Unassembled WGS sequence"/>
</dbReference>
<dbReference type="OrthoDB" id="270827at2"/>
<dbReference type="SUPFAM" id="SSF53474">
    <property type="entry name" value="alpha/beta-Hydrolases"/>
    <property type="match status" value="1"/>
</dbReference>
<dbReference type="AlphaFoldDB" id="A0A5C5ZI99"/>
<accession>A0A5C5ZI99</accession>
<sequence>MIRQESLAVLSTMDDETLLRPTAHPEQWRSAFDACDEPRAPVAAFSPTGYEAGYAYPLVVWLHSSGASEEELATVLPHVSCRNHVGVAPRGVAPSSLGRGYAWRGDRDGYAAAEESVFTAIDSVKNRFHIHNNRVFVAGVGVGGTTAVRLALAHPDRFAGAATFGGPLPTGDRLLRRVNEARELPLLIAASRKSDAYPEGRVCEDLRLLHSAGCRVAVRQYPGDDDLTTAMLSDLDRWIMDHVCGVNATSANRTDA</sequence>
<evidence type="ECO:0000313" key="2">
    <source>
        <dbReference type="EMBL" id="TWT86531.1"/>
    </source>
</evidence>
<name>A0A5C5ZI99_9BACT</name>
<dbReference type="InterPro" id="IPR000801">
    <property type="entry name" value="Esterase-like"/>
</dbReference>
<keyword evidence="1" id="KW-0732">Signal</keyword>
<dbReference type="Gene3D" id="3.40.50.1820">
    <property type="entry name" value="alpha/beta hydrolase"/>
    <property type="match status" value="1"/>
</dbReference>
<gene>
    <name evidence="2" type="ORF">Mal64_33570</name>
</gene>
<organism evidence="2 3">
    <name type="scientific">Pseudobythopirellula maris</name>
    <dbReference type="NCBI Taxonomy" id="2527991"/>
    <lineage>
        <taxon>Bacteria</taxon>
        <taxon>Pseudomonadati</taxon>
        <taxon>Planctomycetota</taxon>
        <taxon>Planctomycetia</taxon>
        <taxon>Pirellulales</taxon>
        <taxon>Lacipirellulaceae</taxon>
        <taxon>Pseudobythopirellula</taxon>
    </lineage>
</organism>
<dbReference type="EMBL" id="SJPQ01000004">
    <property type="protein sequence ID" value="TWT86531.1"/>
    <property type="molecule type" value="Genomic_DNA"/>
</dbReference>
<keyword evidence="3" id="KW-1185">Reference proteome</keyword>
<dbReference type="RefSeq" id="WP_146402359.1">
    <property type="nucleotide sequence ID" value="NZ_SJPQ01000004.1"/>
</dbReference>
<dbReference type="PANTHER" id="PTHR43037">
    <property type="entry name" value="UNNAMED PRODUCT-RELATED"/>
    <property type="match status" value="1"/>
</dbReference>
<protein>
    <submittedName>
        <fullName evidence="2">Esterase PHB depolymerase</fullName>
    </submittedName>
</protein>
<dbReference type="Pfam" id="PF00756">
    <property type="entry name" value="Esterase"/>
    <property type="match status" value="1"/>
</dbReference>